<dbReference type="Gene3D" id="1.10.260.40">
    <property type="entry name" value="lambda repressor-like DNA-binding domains"/>
    <property type="match status" value="1"/>
</dbReference>
<accession>A0A940XYW4</accession>
<keyword evidence="1 3" id="KW-0853">WD repeat</keyword>
<dbReference type="PROSITE" id="PS50082">
    <property type="entry name" value="WD_REPEATS_2"/>
    <property type="match status" value="7"/>
</dbReference>
<protein>
    <submittedName>
        <fullName evidence="6">Helix-turn-helix domain-containing protein</fullName>
    </submittedName>
</protein>
<dbReference type="CDD" id="cd00200">
    <property type="entry name" value="WD40"/>
    <property type="match status" value="1"/>
</dbReference>
<dbReference type="SUPFAM" id="SSF52540">
    <property type="entry name" value="P-loop containing nucleoside triphosphate hydrolases"/>
    <property type="match status" value="1"/>
</dbReference>
<feature type="repeat" description="WD" evidence="3">
    <location>
        <begin position="791"/>
        <end position="825"/>
    </location>
</feature>
<evidence type="ECO:0000256" key="1">
    <source>
        <dbReference type="ARBA" id="ARBA00022574"/>
    </source>
</evidence>
<dbReference type="PROSITE" id="PS50943">
    <property type="entry name" value="HTH_CROC1"/>
    <property type="match status" value="1"/>
</dbReference>
<dbReference type="PANTHER" id="PTHR19848:SF8">
    <property type="entry name" value="F-BOX AND WD REPEAT DOMAIN CONTAINING 7"/>
    <property type="match status" value="1"/>
</dbReference>
<evidence type="ECO:0000313" key="6">
    <source>
        <dbReference type="EMBL" id="MBQ0850222.1"/>
    </source>
</evidence>
<dbReference type="RefSeq" id="WP_210884197.1">
    <property type="nucleotide sequence ID" value="NZ_JAGPYQ010000001.1"/>
</dbReference>
<gene>
    <name evidence="6" type="ORF">J8N05_18670</name>
</gene>
<dbReference type="GO" id="GO:0003677">
    <property type="term" value="F:DNA binding"/>
    <property type="evidence" value="ECO:0007669"/>
    <property type="project" value="InterPro"/>
</dbReference>
<dbReference type="Pfam" id="PF00400">
    <property type="entry name" value="WD40"/>
    <property type="match status" value="8"/>
</dbReference>
<dbReference type="SUPFAM" id="SSF50998">
    <property type="entry name" value="Quinoprotein alcohol dehydrogenase-like"/>
    <property type="match status" value="1"/>
</dbReference>
<keyword evidence="4" id="KW-0472">Membrane</keyword>
<dbReference type="EMBL" id="JAGPYQ010000001">
    <property type="protein sequence ID" value="MBQ0850222.1"/>
    <property type="molecule type" value="Genomic_DNA"/>
</dbReference>
<dbReference type="Pfam" id="PF20703">
    <property type="entry name" value="nSTAND1"/>
    <property type="match status" value="1"/>
</dbReference>
<dbReference type="PRINTS" id="PR00320">
    <property type="entry name" value="GPROTEINBRPT"/>
</dbReference>
<dbReference type="InterPro" id="IPR011047">
    <property type="entry name" value="Quinoprotein_ADH-like_sf"/>
</dbReference>
<keyword evidence="7" id="KW-1185">Reference proteome</keyword>
<dbReference type="InterPro" id="IPR010982">
    <property type="entry name" value="Lambda_DNA-bd_dom_sf"/>
</dbReference>
<evidence type="ECO:0000313" key="7">
    <source>
        <dbReference type="Proteomes" id="UP000677413"/>
    </source>
</evidence>
<organism evidence="6 7">
    <name type="scientific">Streptomyces liliiviolaceus</name>
    <dbReference type="NCBI Taxonomy" id="2823109"/>
    <lineage>
        <taxon>Bacteria</taxon>
        <taxon>Bacillati</taxon>
        <taxon>Actinomycetota</taxon>
        <taxon>Actinomycetes</taxon>
        <taxon>Kitasatosporales</taxon>
        <taxon>Streptomycetaceae</taxon>
        <taxon>Streptomyces</taxon>
    </lineage>
</organism>
<keyword evidence="2" id="KW-0677">Repeat</keyword>
<dbReference type="InterPro" id="IPR001387">
    <property type="entry name" value="Cro/C1-type_HTH"/>
</dbReference>
<feature type="domain" description="HTH cro/C1-type" evidence="5">
    <location>
        <begin position="14"/>
        <end position="50"/>
    </location>
</feature>
<dbReference type="SUPFAM" id="SSF47413">
    <property type="entry name" value="lambda repressor-like DNA-binding domains"/>
    <property type="match status" value="1"/>
</dbReference>
<dbReference type="InterPro" id="IPR036322">
    <property type="entry name" value="WD40_repeat_dom_sf"/>
</dbReference>
<keyword evidence="4" id="KW-1133">Transmembrane helix</keyword>
<feature type="repeat" description="WD" evidence="3">
    <location>
        <begin position="1141"/>
        <end position="1175"/>
    </location>
</feature>
<feature type="repeat" description="WD" evidence="3">
    <location>
        <begin position="960"/>
        <end position="1001"/>
    </location>
</feature>
<feature type="transmembrane region" description="Helical" evidence="4">
    <location>
        <begin position="499"/>
        <end position="518"/>
    </location>
</feature>
<evidence type="ECO:0000256" key="2">
    <source>
        <dbReference type="ARBA" id="ARBA00022737"/>
    </source>
</evidence>
<dbReference type="SMART" id="SM00320">
    <property type="entry name" value="WD40"/>
    <property type="match status" value="13"/>
</dbReference>
<name>A0A940XYW4_9ACTN</name>
<feature type="repeat" description="WD" evidence="3">
    <location>
        <begin position="869"/>
        <end position="901"/>
    </location>
</feature>
<evidence type="ECO:0000256" key="3">
    <source>
        <dbReference type="PROSITE-ProRule" id="PRU00221"/>
    </source>
</evidence>
<proteinExistence type="predicted"/>
<dbReference type="PROSITE" id="PS00678">
    <property type="entry name" value="WD_REPEATS_1"/>
    <property type="match status" value="4"/>
</dbReference>
<reference evidence="6 7" key="1">
    <citation type="submission" date="2021-04" db="EMBL/GenBank/DDBJ databases">
        <authorList>
            <person name="Tang X."/>
            <person name="Zhou X."/>
            <person name="Chen X."/>
            <person name="Cernava T."/>
            <person name="Zhang C."/>
        </authorList>
    </citation>
    <scope>NUCLEOTIDE SEQUENCE [LARGE SCALE GENOMIC DNA]</scope>
    <source>
        <strain evidence="6 7">BH-SS-21</strain>
    </source>
</reference>
<dbReference type="InterPro" id="IPR020472">
    <property type="entry name" value="WD40_PAC1"/>
</dbReference>
<dbReference type="Gene3D" id="2.130.10.10">
    <property type="entry name" value="YVTN repeat-like/Quinoprotein amine dehydrogenase"/>
    <property type="match status" value="4"/>
</dbReference>
<dbReference type="InterPro" id="IPR049052">
    <property type="entry name" value="nSTAND1"/>
</dbReference>
<dbReference type="SUPFAM" id="SSF50978">
    <property type="entry name" value="WD40 repeat-like"/>
    <property type="match status" value="1"/>
</dbReference>
<dbReference type="CDD" id="cd00093">
    <property type="entry name" value="HTH_XRE"/>
    <property type="match status" value="1"/>
</dbReference>
<comment type="caution">
    <text evidence="6">The sequence shown here is derived from an EMBL/GenBank/DDBJ whole genome shotgun (WGS) entry which is preliminary data.</text>
</comment>
<keyword evidence="4" id="KW-0812">Transmembrane</keyword>
<evidence type="ECO:0000259" key="5">
    <source>
        <dbReference type="PROSITE" id="PS50943"/>
    </source>
</evidence>
<dbReference type="InterPro" id="IPR015943">
    <property type="entry name" value="WD40/YVTN_repeat-like_dom_sf"/>
</dbReference>
<feature type="repeat" description="WD" evidence="3">
    <location>
        <begin position="1005"/>
        <end position="1037"/>
    </location>
</feature>
<sequence>MEPEGDGVTFGGELRRLRGEAGMSLAHLARELGTGKGYLSRLERGLQRPSEPFARCCDQVLGAGGALLALAAGPGAGVCPYPGLTSFRAQDTRWFFGRERAAADLLGLLCDPSTAGQPAVVIGPSGVGKSSLLRAGLAAAVARGALPARGPGTPQTLYLTPTASPDAELRACGARQPLDSYALVVVDQFEELFTLCEEPAEREAFIARVCRLAADGLPVVLGVRADFYGHCLAHPPLVSALRTRALPLGPMGLPELRRAITEPAATEGLSLEPGLVEVLLRDLGATPSTGRCDSGTLPLLSHTLRATWQHRMDRVLTVAGYEGTGGVHGAVAASAERVHAQLEPEDRGAVRQVMLSMVRVGDSAGDVRVPADRDALTRSDPRADTVVEAYTQARLLTADTTSVEISHEALLRAWPRLRGWIDDGRTALRTKQEVDDAARRWAEGGRDPGLLYRGTALLLAEQAGPGTSVHAAAFLAAARDQEERQVRTQARFVRRLRHAVVALAVLLVLAVAGGLIAVQQKALADSRTRQAWSQRAASRADQLRASDPALAAQVAVAARQFADTPEARSAVLSSGGAPTVTRLAAFTETVTGLAVGVHDTVLATADAGEGLRLWDLTTKRTPVPALDVVPPSPVADLAFAGRTLVTVHEDGLVRTWRVSDARTLGEPAEVYRHDAAVSVALSADGRTIASADGDGGIRVHRPNGRSPVSLSVGSRPAGVALSGAGDLLASGDIGGPRAWRLGSGAPEPVDLDGGFEAKSVAVRQDGREMAFGSDDHTVRLWRALGAPPRTLHEHREDVSALTYQTSDRGSGELVSGSVDRDVLVWRGGRPAQTLRHPDTVLDIRPAGRFVVTRAADNVVRVWRLPAPAVDAGQGNLQAVAYRPDGKLLATAGWDGTVGLWDSADARRPRLIRRLRTGGEVVFTLAIADRGKLLATGDKRGRLTLWDIGNPAGATHLKTVTAVHGGAVSTVALSPDGRRAVTGGQDGVARLWNLDDPRRPVLTGGRCRHTESVFATAFTRNGTLLATGGVDRTVRLWDTTDPARCVPLSRPGGTQAGTVSGIAFSPSGDLLATGGYDSTIQLWDVSDPHSPRSLAPLPGHLSRVYDLAFAPGGKILGTVSADQSARLWDVSDPHHPTTVAALTGHKAGVEGLAFHPTRPLLSTVGDDGALRSWDIRPQPVAAGLCARAGAVLTAPEWDRLLPGLPYRRPCPGDGA</sequence>
<dbReference type="Proteomes" id="UP000677413">
    <property type="component" value="Unassembled WGS sequence"/>
</dbReference>
<dbReference type="Pfam" id="PF13560">
    <property type="entry name" value="HTH_31"/>
    <property type="match status" value="1"/>
</dbReference>
<dbReference type="SMART" id="SM00530">
    <property type="entry name" value="HTH_XRE"/>
    <property type="match status" value="1"/>
</dbReference>
<dbReference type="InterPro" id="IPR019775">
    <property type="entry name" value="WD40_repeat_CS"/>
</dbReference>
<feature type="repeat" description="WD" evidence="3">
    <location>
        <begin position="1051"/>
        <end position="1092"/>
    </location>
</feature>
<dbReference type="PANTHER" id="PTHR19848">
    <property type="entry name" value="WD40 REPEAT PROTEIN"/>
    <property type="match status" value="1"/>
</dbReference>
<dbReference type="InterPro" id="IPR001680">
    <property type="entry name" value="WD40_rpt"/>
</dbReference>
<dbReference type="PROSITE" id="PS50294">
    <property type="entry name" value="WD_REPEATS_REGION"/>
    <property type="match status" value="6"/>
</dbReference>
<evidence type="ECO:0000256" key="4">
    <source>
        <dbReference type="SAM" id="Phobius"/>
    </source>
</evidence>
<feature type="repeat" description="WD" evidence="3">
    <location>
        <begin position="1096"/>
        <end position="1137"/>
    </location>
</feature>
<dbReference type="InterPro" id="IPR027417">
    <property type="entry name" value="P-loop_NTPase"/>
</dbReference>
<dbReference type="AlphaFoldDB" id="A0A940XYW4"/>